<protein>
    <submittedName>
        <fullName evidence="2">Molybdenum cofactor sulfurase</fullName>
    </submittedName>
</protein>
<dbReference type="Pfam" id="PF03473">
    <property type="entry name" value="MOSC"/>
    <property type="match status" value="1"/>
</dbReference>
<gene>
    <name evidence="2" type="ORF">GCM10007879_32360</name>
</gene>
<reference evidence="2" key="2">
    <citation type="submission" date="2023-01" db="EMBL/GenBank/DDBJ databases">
        <title>Draft genome sequence of Maritalea porphyrae strain NBRC 107169.</title>
        <authorList>
            <person name="Sun Q."/>
            <person name="Mori K."/>
        </authorList>
    </citation>
    <scope>NUCLEOTIDE SEQUENCE</scope>
    <source>
        <strain evidence="2">NBRC 107169</strain>
    </source>
</reference>
<dbReference type="PANTHER" id="PTHR36930:SF1">
    <property type="entry name" value="MOSC DOMAIN-CONTAINING PROTEIN"/>
    <property type="match status" value="1"/>
</dbReference>
<comment type="caution">
    <text evidence="2">The sequence shown here is derived from an EMBL/GenBank/DDBJ whole genome shotgun (WGS) entry which is preliminary data.</text>
</comment>
<dbReference type="EMBL" id="BSNI01000002">
    <property type="protein sequence ID" value="GLQ18987.1"/>
    <property type="molecule type" value="Genomic_DNA"/>
</dbReference>
<sequence>MSNSIGAQKLVGELTQLFLADGNDFVSRPVDSIELDFEGIIGDYHYGATRKSGGREPWYKRGTQMRNERHVSILSEEELAGIADALDISGLDAGRIGANFVTKGIPHLSRIPPRTQFFFPSGAVVRIDGYNAPCKISGKSLQDVHDGRDDIEFGFVQAAKETRGLVGWVERPGKINVGDEIKVRIWPQELYVVDGH</sequence>
<dbReference type="InterPro" id="IPR011037">
    <property type="entry name" value="Pyrv_Knase-like_insert_dom_sf"/>
</dbReference>
<dbReference type="Proteomes" id="UP001161405">
    <property type="component" value="Unassembled WGS sequence"/>
</dbReference>
<accession>A0ABQ5UV63</accession>
<dbReference type="Gene3D" id="2.40.33.20">
    <property type="entry name" value="PK beta-barrel domain-like"/>
    <property type="match status" value="1"/>
</dbReference>
<dbReference type="InterPro" id="IPR052716">
    <property type="entry name" value="MOSC_domain"/>
</dbReference>
<organism evidence="2 3">
    <name type="scientific">Maritalea porphyrae</name>
    <dbReference type="NCBI Taxonomy" id="880732"/>
    <lineage>
        <taxon>Bacteria</taxon>
        <taxon>Pseudomonadati</taxon>
        <taxon>Pseudomonadota</taxon>
        <taxon>Alphaproteobacteria</taxon>
        <taxon>Hyphomicrobiales</taxon>
        <taxon>Devosiaceae</taxon>
        <taxon>Maritalea</taxon>
    </lineage>
</organism>
<evidence type="ECO:0000313" key="2">
    <source>
        <dbReference type="EMBL" id="GLQ18987.1"/>
    </source>
</evidence>
<dbReference type="PANTHER" id="PTHR36930">
    <property type="entry name" value="METAL-SULFUR CLUSTER BIOSYNTHESIS PROTEINS YUAD-RELATED"/>
    <property type="match status" value="1"/>
</dbReference>
<dbReference type="PROSITE" id="PS51340">
    <property type="entry name" value="MOSC"/>
    <property type="match status" value="1"/>
</dbReference>
<proteinExistence type="predicted"/>
<evidence type="ECO:0000259" key="1">
    <source>
        <dbReference type="PROSITE" id="PS51340"/>
    </source>
</evidence>
<dbReference type="RefSeq" id="WP_284366148.1">
    <property type="nucleotide sequence ID" value="NZ_BSNI01000002.1"/>
</dbReference>
<keyword evidence="3" id="KW-1185">Reference proteome</keyword>
<feature type="domain" description="MOSC" evidence="1">
    <location>
        <begin position="27"/>
        <end position="184"/>
    </location>
</feature>
<name>A0ABQ5UV63_9HYPH</name>
<dbReference type="InterPro" id="IPR005302">
    <property type="entry name" value="MoCF_Sase_C"/>
</dbReference>
<dbReference type="SUPFAM" id="SSF50800">
    <property type="entry name" value="PK beta-barrel domain-like"/>
    <property type="match status" value="1"/>
</dbReference>
<reference evidence="2" key="1">
    <citation type="journal article" date="2014" name="Int. J. Syst. Evol. Microbiol.">
        <title>Complete genome of a new Firmicutes species belonging to the dominant human colonic microbiota ('Ruminococcus bicirculans') reveals two chromosomes and a selective capacity to utilize plant glucans.</title>
        <authorList>
            <consortium name="NISC Comparative Sequencing Program"/>
            <person name="Wegmann U."/>
            <person name="Louis P."/>
            <person name="Goesmann A."/>
            <person name="Henrissat B."/>
            <person name="Duncan S.H."/>
            <person name="Flint H.J."/>
        </authorList>
    </citation>
    <scope>NUCLEOTIDE SEQUENCE</scope>
    <source>
        <strain evidence="2">NBRC 107169</strain>
    </source>
</reference>
<evidence type="ECO:0000313" key="3">
    <source>
        <dbReference type="Proteomes" id="UP001161405"/>
    </source>
</evidence>